<evidence type="ECO:0000313" key="2">
    <source>
        <dbReference type="Proteomes" id="UP001164746"/>
    </source>
</evidence>
<protein>
    <submittedName>
        <fullName evidence="1">Uncharacterized protein</fullName>
    </submittedName>
</protein>
<organism evidence="1 2">
    <name type="scientific">Mya arenaria</name>
    <name type="common">Soft-shell clam</name>
    <dbReference type="NCBI Taxonomy" id="6604"/>
    <lineage>
        <taxon>Eukaryota</taxon>
        <taxon>Metazoa</taxon>
        <taxon>Spiralia</taxon>
        <taxon>Lophotrochozoa</taxon>
        <taxon>Mollusca</taxon>
        <taxon>Bivalvia</taxon>
        <taxon>Autobranchia</taxon>
        <taxon>Heteroconchia</taxon>
        <taxon>Euheterodonta</taxon>
        <taxon>Imparidentia</taxon>
        <taxon>Neoheterodontei</taxon>
        <taxon>Myida</taxon>
        <taxon>Myoidea</taxon>
        <taxon>Myidae</taxon>
        <taxon>Mya</taxon>
    </lineage>
</organism>
<reference evidence="1" key="1">
    <citation type="submission" date="2022-11" db="EMBL/GenBank/DDBJ databases">
        <title>Centuries of genome instability and evolution in soft-shell clam transmissible cancer (bioRxiv).</title>
        <authorList>
            <person name="Hart S.F.M."/>
            <person name="Yonemitsu M.A."/>
            <person name="Giersch R.M."/>
            <person name="Beal B.F."/>
            <person name="Arriagada G."/>
            <person name="Davis B.W."/>
            <person name="Ostrander E.A."/>
            <person name="Goff S.P."/>
            <person name="Metzger M.J."/>
        </authorList>
    </citation>
    <scope>NUCLEOTIDE SEQUENCE</scope>
    <source>
        <strain evidence="1">MELC-2E11</strain>
        <tissue evidence="1">Siphon/mantle</tissue>
    </source>
</reference>
<name>A0ABY7FY64_MYAAR</name>
<dbReference type="EMBL" id="CP111025">
    <property type="protein sequence ID" value="WAR25838.1"/>
    <property type="molecule type" value="Genomic_DNA"/>
</dbReference>
<sequence>MLNSTIPRPDALLITMVYSLSVTDPRPVVLRQLSYDPLVAQLYRFLWHQPCTGEVQFELICFVLINEIGIEVARTITGCKAVETRKQETAIGRYTTEAFIRSVATITTGVAVTGR</sequence>
<gene>
    <name evidence="1" type="ORF">MAR_011542</name>
</gene>
<evidence type="ECO:0000313" key="1">
    <source>
        <dbReference type="EMBL" id="WAR25838.1"/>
    </source>
</evidence>
<proteinExistence type="predicted"/>
<keyword evidence="2" id="KW-1185">Reference proteome</keyword>
<accession>A0ABY7FY64</accession>
<dbReference type="Proteomes" id="UP001164746">
    <property type="component" value="Chromosome 14"/>
</dbReference>